<name>A0ABM5UTC4_9COXI</name>
<keyword evidence="6 10" id="KW-0547">Nucleotide-binding</keyword>
<dbReference type="NCBIfam" id="NF003573">
    <property type="entry name" value="PRK05246.1"/>
    <property type="match status" value="1"/>
</dbReference>
<dbReference type="InterPro" id="IPR011761">
    <property type="entry name" value="ATP-grasp"/>
</dbReference>
<dbReference type="InterPro" id="IPR004215">
    <property type="entry name" value="GSHS_N"/>
</dbReference>
<dbReference type="PANTHER" id="PTHR21621">
    <property type="entry name" value="RIBOSOMAL PROTEIN S6 MODIFICATION PROTEIN"/>
    <property type="match status" value="1"/>
</dbReference>
<dbReference type="Gene3D" id="3.30.470.20">
    <property type="entry name" value="ATP-grasp fold, B domain"/>
    <property type="match status" value="1"/>
</dbReference>
<dbReference type="EC" id="6.3.2.3" evidence="10"/>
<protein>
    <recommendedName>
        <fullName evidence="10">Glutathione synthetase</fullName>
        <ecNumber evidence="10">6.3.2.3</ecNumber>
    </recommendedName>
    <alternativeName>
        <fullName evidence="10">GSH synthetase</fullName>
        <shortName evidence="10">GSH-S</shortName>
        <shortName evidence="10">GSHase</shortName>
    </alternativeName>
    <alternativeName>
        <fullName evidence="10">Glutathione synthase</fullName>
    </alternativeName>
</protein>
<evidence type="ECO:0000256" key="7">
    <source>
        <dbReference type="ARBA" id="ARBA00022840"/>
    </source>
</evidence>
<keyword evidence="13" id="KW-1185">Reference proteome</keyword>
<keyword evidence="3 10" id="KW-0436">Ligase</keyword>
<keyword evidence="4 10" id="KW-0317">Glutathione biosynthesis</keyword>
<dbReference type="SUPFAM" id="SSF52440">
    <property type="entry name" value="PreATP-grasp domain"/>
    <property type="match status" value="1"/>
</dbReference>
<evidence type="ECO:0000313" key="13">
    <source>
        <dbReference type="Proteomes" id="UP000063965"/>
    </source>
</evidence>
<dbReference type="HAMAP" id="MF_00162">
    <property type="entry name" value="GSH_S"/>
    <property type="match status" value="1"/>
</dbReference>
<dbReference type="Gene3D" id="3.40.50.20">
    <property type="match status" value="1"/>
</dbReference>
<reference evidence="12 13" key="1">
    <citation type="journal article" date="2015" name="Genome Biol. Evol.">
        <title>Distinctive Genome Reduction Rates Revealed by Genomic Analyses of Two Coxiella-Like Endosymbionts in Ticks.</title>
        <authorList>
            <person name="Gottlieb Y."/>
            <person name="Lalzar I."/>
            <person name="Klasson L."/>
        </authorList>
    </citation>
    <scope>NUCLEOTIDE SEQUENCE [LARGE SCALE GENOMIC DNA]</scope>
    <source>
        <strain evidence="12 13">CRt</strain>
    </source>
</reference>
<dbReference type="InterPro" id="IPR013815">
    <property type="entry name" value="ATP_grasp_subdomain_1"/>
</dbReference>
<evidence type="ECO:0000313" key="12">
    <source>
        <dbReference type="EMBL" id="AKQ33177.1"/>
    </source>
</evidence>
<keyword evidence="8" id="KW-0460">Magnesium</keyword>
<dbReference type="NCBIfam" id="TIGR01380">
    <property type="entry name" value="glut_syn"/>
    <property type="match status" value="1"/>
</dbReference>
<dbReference type="InterPro" id="IPR004218">
    <property type="entry name" value="GSHS_ATP-bd"/>
</dbReference>
<comment type="pathway">
    <text evidence="10">Sulfur metabolism; glutathione biosynthesis; glutathione from L-cysteine and L-glutamate: step 2/2.</text>
</comment>
<organism evidence="12 13">
    <name type="scientific">Candidatus Coxiella mudrowiae</name>
    <dbReference type="NCBI Taxonomy" id="2054173"/>
    <lineage>
        <taxon>Bacteria</taxon>
        <taxon>Pseudomonadati</taxon>
        <taxon>Pseudomonadota</taxon>
        <taxon>Gammaproteobacteria</taxon>
        <taxon>Legionellales</taxon>
        <taxon>Coxiellaceae</taxon>
        <taxon>Coxiella</taxon>
    </lineage>
</organism>
<evidence type="ECO:0000259" key="11">
    <source>
        <dbReference type="PROSITE" id="PS50975"/>
    </source>
</evidence>
<keyword evidence="5" id="KW-0479">Metal-binding</keyword>
<dbReference type="EMBL" id="CP011126">
    <property type="protein sequence ID" value="AKQ33177.1"/>
    <property type="molecule type" value="Genomic_DNA"/>
</dbReference>
<dbReference type="PANTHER" id="PTHR21621:SF4">
    <property type="entry name" value="GLUTATHIONE SYNTHETASE"/>
    <property type="match status" value="1"/>
</dbReference>
<dbReference type="Gene3D" id="3.30.1490.20">
    <property type="entry name" value="ATP-grasp fold, A domain"/>
    <property type="match status" value="1"/>
</dbReference>
<dbReference type="InterPro" id="IPR016185">
    <property type="entry name" value="PreATP-grasp_dom_sf"/>
</dbReference>
<keyword evidence="9" id="KW-0464">Manganese</keyword>
<accession>A0ABM5UTC4</accession>
<dbReference type="Proteomes" id="UP000063965">
    <property type="component" value="Chromosome"/>
</dbReference>
<feature type="domain" description="ATP-grasp" evidence="11">
    <location>
        <begin position="123"/>
        <end position="309"/>
    </location>
</feature>
<dbReference type="Pfam" id="PF02951">
    <property type="entry name" value="GSH-S_N"/>
    <property type="match status" value="1"/>
</dbReference>
<evidence type="ECO:0000256" key="3">
    <source>
        <dbReference type="ARBA" id="ARBA00022598"/>
    </source>
</evidence>
<evidence type="ECO:0000256" key="1">
    <source>
        <dbReference type="ARBA" id="ARBA00001936"/>
    </source>
</evidence>
<gene>
    <name evidence="10 12" type="primary">gshB</name>
    <name evidence="12" type="ORF">CleRT_00910</name>
</gene>
<proteinExistence type="inferred from homology"/>
<dbReference type="SUPFAM" id="SSF56059">
    <property type="entry name" value="Glutathione synthetase ATP-binding domain-like"/>
    <property type="match status" value="1"/>
</dbReference>
<comment type="cofactor">
    <cofactor evidence="2">
        <name>Mg(2+)</name>
        <dbReference type="ChEBI" id="CHEBI:18420"/>
    </cofactor>
</comment>
<comment type="cofactor">
    <cofactor evidence="1">
        <name>Mn(2+)</name>
        <dbReference type="ChEBI" id="CHEBI:29035"/>
    </cofactor>
</comment>
<evidence type="ECO:0000256" key="5">
    <source>
        <dbReference type="ARBA" id="ARBA00022723"/>
    </source>
</evidence>
<evidence type="ECO:0000256" key="10">
    <source>
        <dbReference type="HAMAP-Rule" id="MF_00162"/>
    </source>
</evidence>
<dbReference type="RefSeq" id="WP_371440237.1">
    <property type="nucleotide sequence ID" value="NZ_CP011126.1"/>
</dbReference>
<evidence type="ECO:0000256" key="4">
    <source>
        <dbReference type="ARBA" id="ARBA00022684"/>
    </source>
</evidence>
<dbReference type="InterPro" id="IPR006284">
    <property type="entry name" value="Glut_synth_pro"/>
</dbReference>
<evidence type="ECO:0000256" key="9">
    <source>
        <dbReference type="ARBA" id="ARBA00023211"/>
    </source>
</evidence>
<comment type="similarity">
    <text evidence="10">Belongs to the prokaryotic GSH synthase family.</text>
</comment>
<dbReference type="Pfam" id="PF02955">
    <property type="entry name" value="GSH-S_ATP"/>
    <property type="match status" value="1"/>
</dbReference>
<keyword evidence="7 10" id="KW-0067">ATP-binding</keyword>
<evidence type="ECO:0000256" key="6">
    <source>
        <dbReference type="ARBA" id="ARBA00022741"/>
    </source>
</evidence>
<comment type="catalytic activity">
    <reaction evidence="10">
        <text>gamma-L-glutamyl-L-cysteine + glycine + ATP = glutathione + ADP + phosphate + H(+)</text>
        <dbReference type="Rhea" id="RHEA:13557"/>
        <dbReference type="ChEBI" id="CHEBI:15378"/>
        <dbReference type="ChEBI" id="CHEBI:30616"/>
        <dbReference type="ChEBI" id="CHEBI:43474"/>
        <dbReference type="ChEBI" id="CHEBI:57305"/>
        <dbReference type="ChEBI" id="CHEBI:57925"/>
        <dbReference type="ChEBI" id="CHEBI:58173"/>
        <dbReference type="ChEBI" id="CHEBI:456216"/>
        <dbReference type="EC" id="6.3.2.3"/>
    </reaction>
</comment>
<sequence>MKIGILMDPISNIHVYKDTSFALLLALQARNYELHYMEAPDIFLQNRKVHAFIRRLQVKDNTSSWFELSAPYIQPLNGLDIFLMRKDPPFNMSYIYLTYLLELAEKEGLFVVNKPASLRDANEKLFASWFPQCTPKTLVTSRKELLQLFLQEQKEIIIKPLGAMAGKSIFRLTTQDPNVFVVIDTMTANGKRLVMAQQFIPAIKDGDKRIILINGEPIPYALARIPAKGDFRGNLAVGARGVGQELTDHDRWICQQVGPTLCQKGLWFVGLDVIGDYLTEINVTSPTGIRELETQFKINIADQFVDFLEKQFNHTRQTY</sequence>
<evidence type="ECO:0000256" key="8">
    <source>
        <dbReference type="ARBA" id="ARBA00022842"/>
    </source>
</evidence>
<dbReference type="PROSITE" id="PS50975">
    <property type="entry name" value="ATP_GRASP"/>
    <property type="match status" value="1"/>
</dbReference>
<evidence type="ECO:0000256" key="2">
    <source>
        <dbReference type="ARBA" id="ARBA00001946"/>
    </source>
</evidence>